<evidence type="ECO:0000256" key="1">
    <source>
        <dbReference type="SAM" id="MobiDB-lite"/>
    </source>
</evidence>
<gene>
    <name evidence="2" type="ORF">SDC9_164738</name>
</gene>
<dbReference type="EMBL" id="VSSQ01064493">
    <property type="protein sequence ID" value="MPN17385.1"/>
    <property type="molecule type" value="Genomic_DNA"/>
</dbReference>
<dbReference type="AlphaFoldDB" id="A0A645FSF5"/>
<feature type="region of interest" description="Disordered" evidence="1">
    <location>
        <begin position="35"/>
        <end position="55"/>
    </location>
</feature>
<protein>
    <submittedName>
        <fullName evidence="2">Uncharacterized protein</fullName>
    </submittedName>
</protein>
<organism evidence="2">
    <name type="scientific">bioreactor metagenome</name>
    <dbReference type="NCBI Taxonomy" id="1076179"/>
    <lineage>
        <taxon>unclassified sequences</taxon>
        <taxon>metagenomes</taxon>
        <taxon>ecological metagenomes</taxon>
    </lineage>
</organism>
<evidence type="ECO:0000313" key="2">
    <source>
        <dbReference type="EMBL" id="MPN17385.1"/>
    </source>
</evidence>
<accession>A0A645FSF5</accession>
<reference evidence="2" key="1">
    <citation type="submission" date="2019-08" db="EMBL/GenBank/DDBJ databases">
        <authorList>
            <person name="Kucharzyk K."/>
            <person name="Murdoch R.W."/>
            <person name="Higgins S."/>
            <person name="Loffler F."/>
        </authorList>
    </citation>
    <scope>NUCLEOTIDE SEQUENCE</scope>
</reference>
<sequence length="55" mass="6292">MAKRIIQKEIKIPSMKITVMKSEMEEIITKYQTNEGKEKGLPPNVGNMEAKTDIK</sequence>
<name>A0A645FSF5_9ZZZZ</name>
<comment type="caution">
    <text evidence="2">The sequence shown here is derived from an EMBL/GenBank/DDBJ whole genome shotgun (WGS) entry which is preliminary data.</text>
</comment>
<proteinExistence type="predicted"/>